<dbReference type="PATRIC" id="fig|1227487.5.peg.1869"/>
<feature type="domain" description="Aldehyde dehydrogenase" evidence="4">
    <location>
        <begin position="5"/>
        <end position="454"/>
    </location>
</feature>
<evidence type="ECO:0000256" key="2">
    <source>
        <dbReference type="ARBA" id="ARBA00022857"/>
    </source>
</evidence>
<dbReference type="InterPro" id="IPR016162">
    <property type="entry name" value="Ald_DH_N"/>
</dbReference>
<dbReference type="Proteomes" id="UP000011513">
    <property type="component" value="Unassembled WGS sequence"/>
</dbReference>
<evidence type="ECO:0000256" key="3">
    <source>
        <dbReference type="ARBA" id="ARBA00023002"/>
    </source>
</evidence>
<reference evidence="5 6" key="1">
    <citation type="journal article" date="2014" name="PLoS Genet.">
        <title>Phylogenetically driven sequencing of extremely halophilic archaea reveals strategies for static and dynamic osmo-response.</title>
        <authorList>
            <person name="Becker E.A."/>
            <person name="Seitzer P.M."/>
            <person name="Tritt A."/>
            <person name="Larsen D."/>
            <person name="Krusor M."/>
            <person name="Yao A.I."/>
            <person name="Wu D."/>
            <person name="Madern D."/>
            <person name="Eisen J.A."/>
            <person name="Darling A.E."/>
            <person name="Facciotti M.T."/>
        </authorList>
    </citation>
    <scope>NUCLEOTIDE SEQUENCE [LARGE SCALE GENOMIC DNA]</scope>
    <source>
        <strain evidence="5 6">JCM 14848</strain>
    </source>
</reference>
<keyword evidence="6" id="KW-1185">Reference proteome</keyword>
<comment type="caution">
    <text evidence="5">The sequence shown here is derived from an EMBL/GenBank/DDBJ whole genome shotgun (WGS) entry which is preliminary data.</text>
</comment>
<dbReference type="FunFam" id="3.40.605.10:FF:000012">
    <property type="entry name" value="NAD-dependent succinate-semialdehyde dehydrogenase"/>
    <property type="match status" value="1"/>
</dbReference>
<dbReference type="InterPro" id="IPR016161">
    <property type="entry name" value="Ald_DH/histidinol_DH"/>
</dbReference>
<name>M0DBD1_HALPD</name>
<sequence length="464" mass="50424">MTMRLTTTDPTTEKDVETYEYHDDADLDRLLDRSADRFESWRDRPVTERQALVGSIADVLRENEDEYAELMTEEMGKPVSQARGEIQKCAWVCEFYAERAAEFLQDERVGVHPRARTKVSYEPLGPLVAVMPWNYPFWQVLRVAAPTLAAGNTMLLSHAPNVTGCAKAVERILDEAGFPEGVFTTLVVDTDAIHDAVADDRVAAATLTGSVRAGRAVAETAGNNLKPSVLELGGSDPFVVLADAPLDRACEVAAKARVNNNGQACIAAKRFIVHEDVYESFRDGLVREMESLTVGDPADEDTDVGPIARADLLDTLETQVRETVDAGATVLTGGEALDREGYFFEPTVLEDVPDDAPAACDELFGPVASLFRVGSEEEAMELANDTDYGLGASVWTEDLERGERLAGEFEAGAAFVNELVQSHPKLPFGGVKNSGYGRELAADGIREFTNKKTVWVSPADGLDG</sequence>
<dbReference type="eggNOG" id="arCOG01252">
    <property type="taxonomic scope" value="Archaea"/>
</dbReference>
<evidence type="ECO:0000313" key="5">
    <source>
        <dbReference type="EMBL" id="ELZ31484.1"/>
    </source>
</evidence>
<dbReference type="PANTHER" id="PTHR43217">
    <property type="entry name" value="SUCCINATE SEMIALDEHYDE DEHYDROGENASE [NAD(P)+] SAD"/>
    <property type="match status" value="1"/>
</dbReference>
<dbReference type="GO" id="GO:0004030">
    <property type="term" value="F:aldehyde dehydrogenase [NAD(P)+] activity"/>
    <property type="evidence" value="ECO:0007669"/>
    <property type="project" value="InterPro"/>
</dbReference>
<evidence type="ECO:0000313" key="6">
    <source>
        <dbReference type="Proteomes" id="UP000011513"/>
    </source>
</evidence>
<gene>
    <name evidence="5" type="ORF">C474_09292</name>
</gene>
<dbReference type="Gene3D" id="3.40.309.10">
    <property type="entry name" value="Aldehyde Dehydrogenase, Chain A, domain 2"/>
    <property type="match status" value="1"/>
</dbReference>
<keyword evidence="2" id="KW-0521">NADP</keyword>
<dbReference type="FunFam" id="3.40.309.10:FF:000010">
    <property type="entry name" value="Gamma-aminobutyraldehyde dehydrogenase"/>
    <property type="match status" value="1"/>
</dbReference>
<dbReference type="CDD" id="cd07100">
    <property type="entry name" value="ALDH_SSADH1_GabD1"/>
    <property type="match status" value="1"/>
</dbReference>
<dbReference type="EMBL" id="AOIV01000021">
    <property type="protein sequence ID" value="ELZ31484.1"/>
    <property type="molecule type" value="Genomic_DNA"/>
</dbReference>
<dbReference type="InterPro" id="IPR047110">
    <property type="entry name" value="GABD/Sad-like"/>
</dbReference>
<dbReference type="InterPro" id="IPR044148">
    <property type="entry name" value="ALDH_GabD1-like"/>
</dbReference>
<dbReference type="InterPro" id="IPR015590">
    <property type="entry name" value="Aldehyde_DH_dom"/>
</dbReference>
<dbReference type="GO" id="GO:0004777">
    <property type="term" value="F:succinate-semialdehyde dehydrogenase (NAD+) activity"/>
    <property type="evidence" value="ECO:0007669"/>
    <property type="project" value="TreeGrafter"/>
</dbReference>
<accession>M0DBD1</accession>
<keyword evidence="3" id="KW-0560">Oxidoreductase</keyword>
<dbReference type="InParanoid" id="M0DBD1"/>
<evidence type="ECO:0000259" key="4">
    <source>
        <dbReference type="Pfam" id="PF00171"/>
    </source>
</evidence>
<organism evidence="5 6">
    <name type="scientific">Halogeometricum pallidum JCM 14848</name>
    <dbReference type="NCBI Taxonomy" id="1227487"/>
    <lineage>
        <taxon>Archaea</taxon>
        <taxon>Methanobacteriati</taxon>
        <taxon>Methanobacteriota</taxon>
        <taxon>Stenosarchaea group</taxon>
        <taxon>Halobacteria</taxon>
        <taxon>Halobacteriales</taxon>
        <taxon>Haloferacaceae</taxon>
        <taxon>Halogeometricum</taxon>
    </lineage>
</organism>
<comment type="similarity">
    <text evidence="1">Belongs to the aldehyde dehydrogenase family.</text>
</comment>
<dbReference type="Pfam" id="PF00171">
    <property type="entry name" value="Aldedh"/>
    <property type="match status" value="1"/>
</dbReference>
<dbReference type="InterPro" id="IPR016163">
    <property type="entry name" value="Ald_DH_C"/>
</dbReference>
<evidence type="ECO:0000256" key="1">
    <source>
        <dbReference type="ARBA" id="ARBA00009986"/>
    </source>
</evidence>
<dbReference type="SUPFAM" id="SSF53720">
    <property type="entry name" value="ALDH-like"/>
    <property type="match status" value="1"/>
</dbReference>
<proteinExistence type="inferred from homology"/>
<dbReference type="PROSITE" id="PS00070">
    <property type="entry name" value="ALDEHYDE_DEHYDR_CYS"/>
    <property type="match status" value="1"/>
</dbReference>
<dbReference type="InterPro" id="IPR016160">
    <property type="entry name" value="Ald_DH_CS_CYS"/>
</dbReference>
<dbReference type="Gene3D" id="3.40.605.10">
    <property type="entry name" value="Aldehyde Dehydrogenase, Chain A, domain 1"/>
    <property type="match status" value="1"/>
</dbReference>
<protein>
    <submittedName>
        <fullName evidence="5">Aldehyde dehydrogenase</fullName>
    </submittedName>
</protein>
<dbReference type="PANTHER" id="PTHR43217:SF1">
    <property type="entry name" value="SUCCINATE SEMIALDEHYDE DEHYDROGENASE [NAD(P)+] SAD"/>
    <property type="match status" value="1"/>
</dbReference>
<dbReference type="AlphaFoldDB" id="M0DBD1"/>